<dbReference type="EMBL" id="AWSO01000434">
    <property type="protein sequence ID" value="ESK90570.1"/>
    <property type="molecule type" value="Genomic_DNA"/>
</dbReference>
<protein>
    <submittedName>
        <fullName evidence="1">Uncharacterized protein</fullName>
    </submittedName>
</protein>
<reference evidence="1 2" key="1">
    <citation type="journal article" date="2014" name="BMC Genomics">
        <title>Genome and secretome analysis of the hemibiotrophic fungal pathogen, Moniliophthora roreri, which causes frosty pod rot disease of cacao: mechanisms of the biotrophic and necrotrophic phases.</title>
        <authorList>
            <person name="Meinhardt L.W."/>
            <person name="Costa G.G.L."/>
            <person name="Thomazella D.P.T."/>
            <person name="Teixeira P.J.P.L."/>
            <person name="Carazzolle M.F."/>
            <person name="Schuster S.C."/>
            <person name="Carlson J.E."/>
            <person name="Guiltinan M.J."/>
            <person name="Mieczkowski P."/>
            <person name="Farmer A."/>
            <person name="Ramaraj T."/>
            <person name="Crozier J."/>
            <person name="Davis R.E."/>
            <person name="Shao J."/>
            <person name="Melnick R.L."/>
            <person name="Pereira G.A.G."/>
            <person name="Bailey B.A."/>
        </authorList>
    </citation>
    <scope>NUCLEOTIDE SEQUENCE [LARGE SCALE GENOMIC DNA]</scope>
    <source>
        <strain evidence="1 2">MCA 2997</strain>
    </source>
</reference>
<keyword evidence="2" id="KW-1185">Reference proteome</keyword>
<gene>
    <name evidence="1" type="ORF">Moror_4275</name>
</gene>
<name>V2XDI1_MONRO</name>
<dbReference type="KEGG" id="mrr:Moror_4275"/>
<organism evidence="1 2">
    <name type="scientific">Moniliophthora roreri (strain MCA 2997)</name>
    <name type="common">Cocoa frosty pod rot fungus</name>
    <name type="synonym">Crinipellis roreri</name>
    <dbReference type="NCBI Taxonomy" id="1381753"/>
    <lineage>
        <taxon>Eukaryota</taxon>
        <taxon>Fungi</taxon>
        <taxon>Dikarya</taxon>
        <taxon>Basidiomycota</taxon>
        <taxon>Agaricomycotina</taxon>
        <taxon>Agaricomycetes</taxon>
        <taxon>Agaricomycetidae</taxon>
        <taxon>Agaricales</taxon>
        <taxon>Marasmiineae</taxon>
        <taxon>Marasmiaceae</taxon>
        <taxon>Moniliophthora</taxon>
    </lineage>
</organism>
<proteinExistence type="predicted"/>
<accession>V2XDI1</accession>
<comment type="caution">
    <text evidence="1">The sequence shown here is derived from an EMBL/GenBank/DDBJ whole genome shotgun (WGS) entry which is preliminary data.</text>
</comment>
<evidence type="ECO:0000313" key="2">
    <source>
        <dbReference type="Proteomes" id="UP000017559"/>
    </source>
</evidence>
<sequence>MMKFFPSKFLLPPATICLFRHVQNRKAREGDGYFSTRTDLGLLNPGVRKRASYMSLKGILMIGDKGRIVNE</sequence>
<dbReference type="AlphaFoldDB" id="V2XDI1"/>
<evidence type="ECO:0000313" key="1">
    <source>
        <dbReference type="EMBL" id="ESK90570.1"/>
    </source>
</evidence>
<dbReference type="Proteomes" id="UP000017559">
    <property type="component" value="Unassembled WGS sequence"/>
</dbReference>
<dbReference type="HOGENOM" id="CLU_2740612_0_0_1"/>